<comment type="subcellular location">
    <subcellularLocation>
        <location evidence="1">Membrane</location>
        <topology evidence="1">Multi-pass membrane protein</topology>
    </subcellularLocation>
</comment>
<dbReference type="GO" id="GO:0034626">
    <property type="term" value="P:fatty acid elongation, polyunsaturated fatty acid"/>
    <property type="evidence" value="ECO:0007669"/>
    <property type="project" value="TreeGrafter"/>
</dbReference>
<comment type="caution">
    <text evidence="11">The sequence shown here is derived from an EMBL/GenBank/DDBJ whole genome shotgun (WGS) entry which is preliminary data.</text>
</comment>
<evidence type="ECO:0000256" key="3">
    <source>
        <dbReference type="ARBA" id="ARBA00022679"/>
    </source>
</evidence>
<comment type="caution">
    <text evidence="10">Lacks conserved residue(s) required for the propagation of feature annotation.</text>
</comment>
<keyword evidence="9 10" id="KW-0275">Fatty acid biosynthesis</keyword>
<evidence type="ECO:0000256" key="4">
    <source>
        <dbReference type="ARBA" id="ARBA00022692"/>
    </source>
</evidence>
<evidence type="ECO:0000256" key="9">
    <source>
        <dbReference type="ARBA" id="ARBA00023160"/>
    </source>
</evidence>
<feature type="transmembrane region" description="Helical" evidence="10">
    <location>
        <begin position="145"/>
        <end position="162"/>
    </location>
</feature>
<evidence type="ECO:0000313" key="12">
    <source>
        <dbReference type="Proteomes" id="UP001152888"/>
    </source>
</evidence>
<evidence type="ECO:0000256" key="1">
    <source>
        <dbReference type="ARBA" id="ARBA00004141"/>
    </source>
</evidence>
<feature type="transmembrane region" description="Helical" evidence="10">
    <location>
        <begin position="168"/>
        <end position="189"/>
    </location>
</feature>
<keyword evidence="3 10" id="KW-0808">Transferase</keyword>
<keyword evidence="4 10" id="KW-0812">Transmembrane</keyword>
<dbReference type="PROSITE" id="PS01188">
    <property type="entry name" value="ELO"/>
    <property type="match status" value="1"/>
</dbReference>
<dbReference type="GO" id="GO:0034625">
    <property type="term" value="P:fatty acid elongation, monounsaturated fatty acid"/>
    <property type="evidence" value="ECO:0007669"/>
    <property type="project" value="TreeGrafter"/>
</dbReference>
<organism evidence="11 12">
    <name type="scientific">Acanthoscelides obtectus</name>
    <name type="common">Bean weevil</name>
    <name type="synonym">Bruchus obtectus</name>
    <dbReference type="NCBI Taxonomy" id="200917"/>
    <lineage>
        <taxon>Eukaryota</taxon>
        <taxon>Metazoa</taxon>
        <taxon>Ecdysozoa</taxon>
        <taxon>Arthropoda</taxon>
        <taxon>Hexapoda</taxon>
        <taxon>Insecta</taxon>
        <taxon>Pterygota</taxon>
        <taxon>Neoptera</taxon>
        <taxon>Endopterygota</taxon>
        <taxon>Coleoptera</taxon>
        <taxon>Polyphaga</taxon>
        <taxon>Cucujiformia</taxon>
        <taxon>Chrysomeloidea</taxon>
        <taxon>Chrysomelidae</taxon>
        <taxon>Bruchinae</taxon>
        <taxon>Bruchini</taxon>
        <taxon>Acanthoscelides</taxon>
    </lineage>
</organism>
<dbReference type="GO" id="GO:0042761">
    <property type="term" value="P:very long-chain fatty acid biosynthetic process"/>
    <property type="evidence" value="ECO:0007669"/>
    <property type="project" value="TreeGrafter"/>
</dbReference>
<reference evidence="11" key="1">
    <citation type="submission" date="2022-03" db="EMBL/GenBank/DDBJ databases">
        <authorList>
            <person name="Sayadi A."/>
        </authorList>
    </citation>
    <scope>NUCLEOTIDE SEQUENCE</scope>
</reference>
<feature type="transmembrane region" description="Helical" evidence="10">
    <location>
        <begin position="38"/>
        <end position="56"/>
    </location>
</feature>
<dbReference type="GO" id="GO:0009922">
    <property type="term" value="F:fatty acid elongase activity"/>
    <property type="evidence" value="ECO:0007669"/>
    <property type="project" value="UniProtKB-EC"/>
</dbReference>
<keyword evidence="6 10" id="KW-1133">Transmembrane helix</keyword>
<dbReference type="GO" id="GO:0005789">
    <property type="term" value="C:endoplasmic reticulum membrane"/>
    <property type="evidence" value="ECO:0007669"/>
    <property type="project" value="TreeGrafter"/>
</dbReference>
<name>A0A9P0LR48_ACAOB</name>
<evidence type="ECO:0000256" key="8">
    <source>
        <dbReference type="ARBA" id="ARBA00023136"/>
    </source>
</evidence>
<dbReference type="PANTHER" id="PTHR11157:SF17">
    <property type="entry name" value="ELONGATION OF VERY LONG CHAIN FATTY ACIDS PROTEIN 6"/>
    <property type="match status" value="1"/>
</dbReference>
<accession>A0A9P0LR48</accession>
<dbReference type="GO" id="GO:0019367">
    <property type="term" value="P:fatty acid elongation, saturated fatty acid"/>
    <property type="evidence" value="ECO:0007669"/>
    <property type="project" value="TreeGrafter"/>
</dbReference>
<dbReference type="PANTHER" id="PTHR11157">
    <property type="entry name" value="FATTY ACID ACYL TRANSFERASE-RELATED"/>
    <property type="match status" value="1"/>
</dbReference>
<comment type="similarity">
    <text evidence="10">Belongs to the ELO family.</text>
</comment>
<evidence type="ECO:0000256" key="7">
    <source>
        <dbReference type="ARBA" id="ARBA00023098"/>
    </source>
</evidence>
<keyword evidence="12" id="KW-1185">Reference proteome</keyword>
<evidence type="ECO:0000256" key="5">
    <source>
        <dbReference type="ARBA" id="ARBA00022832"/>
    </source>
</evidence>
<feature type="transmembrane region" description="Helical" evidence="10">
    <location>
        <begin position="68"/>
        <end position="88"/>
    </location>
</feature>
<comment type="catalytic activity">
    <reaction evidence="10">
        <text>a very-long-chain acyl-CoA + malonyl-CoA + H(+) = a very-long-chain 3-oxoacyl-CoA + CO2 + CoA</text>
        <dbReference type="Rhea" id="RHEA:32727"/>
        <dbReference type="ChEBI" id="CHEBI:15378"/>
        <dbReference type="ChEBI" id="CHEBI:16526"/>
        <dbReference type="ChEBI" id="CHEBI:57287"/>
        <dbReference type="ChEBI" id="CHEBI:57384"/>
        <dbReference type="ChEBI" id="CHEBI:90725"/>
        <dbReference type="ChEBI" id="CHEBI:90736"/>
        <dbReference type="EC" id="2.3.1.199"/>
    </reaction>
</comment>
<dbReference type="EC" id="2.3.1.199" evidence="10"/>
<keyword evidence="2 10" id="KW-0444">Lipid biosynthesis</keyword>
<gene>
    <name evidence="11" type="ORF">ACAOBT_LOCUS24028</name>
</gene>
<protein>
    <recommendedName>
        <fullName evidence="10">Elongation of very long chain fatty acids protein</fullName>
        <ecNumber evidence="10">2.3.1.199</ecNumber>
    </recommendedName>
    <alternativeName>
        <fullName evidence="10">Very-long-chain 3-oxoacyl-CoA synthase</fullName>
    </alternativeName>
</protein>
<evidence type="ECO:0000256" key="6">
    <source>
        <dbReference type="ARBA" id="ARBA00022989"/>
    </source>
</evidence>
<keyword evidence="8 10" id="KW-0472">Membrane</keyword>
<dbReference type="EMBL" id="CAKOFQ010007308">
    <property type="protein sequence ID" value="CAH1997885.1"/>
    <property type="molecule type" value="Genomic_DNA"/>
</dbReference>
<sequence>MKEYTEVTMPNYSYMFNFESDFKHQSTRTWMQDNWTLGFYYVGIYMVLIFGGQYLMQNRPKFELRGILVLWNTLLATFSLMGACRTVPEFIHTLTHHGLYHSVCVPSFIEQDKVSGFWTWMFVLSKLPELGDTIFIVLRKQPLIFLHWYHHITVLLYSWFSYTEYTASARWFIVMNYCVHSVMYSYYALRAMREHWMSLKATCDVK</sequence>
<dbReference type="InterPro" id="IPR002076">
    <property type="entry name" value="ELO_fam"/>
</dbReference>
<proteinExistence type="inferred from homology"/>
<dbReference type="Pfam" id="PF01151">
    <property type="entry name" value="ELO"/>
    <property type="match status" value="1"/>
</dbReference>
<dbReference type="Proteomes" id="UP001152888">
    <property type="component" value="Unassembled WGS sequence"/>
</dbReference>
<evidence type="ECO:0000256" key="10">
    <source>
        <dbReference type="RuleBase" id="RU361115"/>
    </source>
</evidence>
<evidence type="ECO:0000256" key="2">
    <source>
        <dbReference type="ARBA" id="ARBA00022516"/>
    </source>
</evidence>
<dbReference type="AlphaFoldDB" id="A0A9P0LR48"/>
<dbReference type="GO" id="GO:0030148">
    <property type="term" value="P:sphingolipid biosynthetic process"/>
    <property type="evidence" value="ECO:0007669"/>
    <property type="project" value="TreeGrafter"/>
</dbReference>
<dbReference type="InterPro" id="IPR030457">
    <property type="entry name" value="ELO_CS"/>
</dbReference>
<keyword evidence="5 10" id="KW-0276">Fatty acid metabolism</keyword>
<keyword evidence="7 10" id="KW-0443">Lipid metabolism</keyword>
<dbReference type="OrthoDB" id="10259681at2759"/>
<evidence type="ECO:0000313" key="11">
    <source>
        <dbReference type="EMBL" id="CAH1997885.1"/>
    </source>
</evidence>